<feature type="transmembrane region" description="Helical" evidence="7">
    <location>
        <begin position="359"/>
        <end position="385"/>
    </location>
</feature>
<keyword evidence="6 7" id="KW-0472">Membrane</keyword>
<evidence type="ECO:0000313" key="10">
    <source>
        <dbReference type="Proteomes" id="UP001143309"/>
    </source>
</evidence>
<dbReference type="NCBIfam" id="TIGR00786">
    <property type="entry name" value="dctM"/>
    <property type="match status" value="1"/>
</dbReference>
<keyword evidence="10" id="KW-1185">Reference proteome</keyword>
<evidence type="ECO:0000313" key="9">
    <source>
        <dbReference type="EMBL" id="GLK79192.1"/>
    </source>
</evidence>
<sequence length="428" mass="44781">MTAGVLFGGLVLFLALGVPIAFALGAATLTAVLGAGLNPIAVTQKLVSGLDSFPLMAIPFFLLAAELMTSGALAEVLLRFASMFVGHKRGGLGHTNILTITFFSGISGSALADAAGPGSLLIRMMRKSGYPPAYAAALTAAASIVGPIIPPSIVMILYALADEGVSVLRLFMAGVVPGLMISAAMIGYNAWASHRRDFRGEGEAPGLDEILRTAWRAIPALLLPTLIVVGVHSGAFTPTEASVIAVFYALFCGMVIYRTISWSMLPQLIARTAFMSAAILLIIAASSAFAWMLTYTQTPQVLTAWIQGLGLSPIMFLLAVNVFLLLFGIFIEPLPGVLVVAPILAPMAAALGIDPTHFAIVVIVNLNLGMITPPVASLLAVTGMIAKVRMADLNREIYPMLAIQILVLLLLTFVPVLSTGLPDLMGAK</sequence>
<evidence type="ECO:0000256" key="1">
    <source>
        <dbReference type="ARBA" id="ARBA00004429"/>
    </source>
</evidence>
<feature type="transmembrane region" description="Helical" evidence="7">
    <location>
        <begin position="58"/>
        <end position="78"/>
    </location>
</feature>
<keyword evidence="7" id="KW-0813">Transport</keyword>
<comment type="caution">
    <text evidence="7">Lacks conserved residue(s) required for the propagation of feature annotation.</text>
</comment>
<dbReference type="GO" id="GO:0022857">
    <property type="term" value="F:transmembrane transporter activity"/>
    <property type="evidence" value="ECO:0007669"/>
    <property type="project" value="UniProtKB-UniRule"/>
</dbReference>
<dbReference type="AlphaFoldDB" id="A0A9W6JLA2"/>
<evidence type="ECO:0000259" key="8">
    <source>
        <dbReference type="Pfam" id="PF06808"/>
    </source>
</evidence>
<organism evidence="9 10">
    <name type="scientific">Methylopila turkensis</name>
    <dbReference type="NCBI Taxonomy" id="1437816"/>
    <lineage>
        <taxon>Bacteria</taxon>
        <taxon>Pseudomonadati</taxon>
        <taxon>Pseudomonadota</taxon>
        <taxon>Alphaproteobacteria</taxon>
        <taxon>Hyphomicrobiales</taxon>
        <taxon>Methylopilaceae</taxon>
        <taxon>Methylopila</taxon>
    </lineage>
</organism>
<gene>
    <name evidence="9" type="ORF">GCM10008174_09330</name>
</gene>
<keyword evidence="2" id="KW-1003">Cell membrane</keyword>
<evidence type="ECO:0000256" key="6">
    <source>
        <dbReference type="ARBA" id="ARBA00023136"/>
    </source>
</evidence>
<reference evidence="9" key="2">
    <citation type="submission" date="2023-01" db="EMBL/GenBank/DDBJ databases">
        <authorList>
            <person name="Sun Q."/>
            <person name="Evtushenko L."/>
        </authorList>
    </citation>
    <scope>NUCLEOTIDE SEQUENCE</scope>
    <source>
        <strain evidence="9">VKM B-2748</strain>
    </source>
</reference>
<feature type="transmembrane region" description="Helical" evidence="7">
    <location>
        <begin position="305"/>
        <end position="327"/>
    </location>
</feature>
<dbReference type="RefSeq" id="WP_271199663.1">
    <property type="nucleotide sequence ID" value="NZ_BSFL01000001.1"/>
</dbReference>
<feature type="transmembrane region" description="Helical" evidence="7">
    <location>
        <begin position="397"/>
        <end position="418"/>
    </location>
</feature>
<comment type="similarity">
    <text evidence="7">Belongs to the TRAP transporter large permease family.</text>
</comment>
<proteinExistence type="inferred from homology"/>
<evidence type="ECO:0000256" key="4">
    <source>
        <dbReference type="ARBA" id="ARBA00022692"/>
    </source>
</evidence>
<comment type="caution">
    <text evidence="9">The sequence shown here is derived from an EMBL/GenBank/DDBJ whole genome shotgun (WGS) entry which is preliminary data.</text>
</comment>
<keyword evidence="3 7" id="KW-0997">Cell inner membrane</keyword>
<dbReference type="PANTHER" id="PTHR33362">
    <property type="entry name" value="SIALIC ACID TRAP TRANSPORTER PERMEASE PROTEIN SIAT-RELATED"/>
    <property type="match status" value="1"/>
</dbReference>
<dbReference type="Proteomes" id="UP001143309">
    <property type="component" value="Unassembled WGS sequence"/>
</dbReference>
<accession>A0A9W6JLA2</accession>
<dbReference type="InterPro" id="IPR004681">
    <property type="entry name" value="TRAP_DctM"/>
</dbReference>
<name>A0A9W6JLA2_9HYPH</name>
<dbReference type="PIRSF" id="PIRSF006066">
    <property type="entry name" value="HI0050"/>
    <property type="match status" value="1"/>
</dbReference>
<keyword evidence="5 7" id="KW-1133">Transmembrane helix</keyword>
<feature type="transmembrane region" description="Helical" evidence="7">
    <location>
        <begin position="272"/>
        <end position="293"/>
    </location>
</feature>
<comment type="subcellular location">
    <subcellularLocation>
        <location evidence="1 7">Cell inner membrane</location>
        <topology evidence="1 7">Multi-pass membrane protein</topology>
    </subcellularLocation>
</comment>
<comment type="subunit">
    <text evidence="7">The complex comprises the extracytoplasmic solute receptor protein and the two transmembrane proteins.</text>
</comment>
<evidence type="ECO:0000256" key="5">
    <source>
        <dbReference type="ARBA" id="ARBA00022989"/>
    </source>
</evidence>
<dbReference type="EMBL" id="BSFL01000001">
    <property type="protein sequence ID" value="GLK79192.1"/>
    <property type="molecule type" value="Genomic_DNA"/>
</dbReference>
<keyword evidence="4 7" id="KW-0812">Transmembrane</keyword>
<dbReference type="InterPro" id="IPR010656">
    <property type="entry name" value="DctM"/>
</dbReference>
<evidence type="ECO:0000256" key="3">
    <source>
        <dbReference type="ARBA" id="ARBA00022519"/>
    </source>
</evidence>
<evidence type="ECO:0000256" key="2">
    <source>
        <dbReference type="ARBA" id="ARBA00022475"/>
    </source>
</evidence>
<feature type="domain" description="TRAP C4-dicarboxylate transport system permease DctM subunit" evidence="8">
    <location>
        <begin position="7"/>
        <end position="416"/>
    </location>
</feature>
<feature type="transmembrane region" description="Helical" evidence="7">
    <location>
        <begin position="167"/>
        <end position="192"/>
    </location>
</feature>
<evidence type="ECO:0000256" key="7">
    <source>
        <dbReference type="RuleBase" id="RU369079"/>
    </source>
</evidence>
<dbReference type="GO" id="GO:0005886">
    <property type="term" value="C:plasma membrane"/>
    <property type="evidence" value="ECO:0007669"/>
    <property type="project" value="UniProtKB-SubCell"/>
</dbReference>
<comment type="function">
    <text evidence="7">Part of the tripartite ATP-independent periplasmic (TRAP) transport system.</text>
</comment>
<feature type="transmembrane region" description="Helical" evidence="7">
    <location>
        <begin position="241"/>
        <end position="260"/>
    </location>
</feature>
<dbReference type="Pfam" id="PF06808">
    <property type="entry name" value="DctM"/>
    <property type="match status" value="1"/>
</dbReference>
<protein>
    <recommendedName>
        <fullName evidence="7">TRAP transporter large permease protein</fullName>
    </recommendedName>
</protein>
<feature type="transmembrane region" description="Helical" evidence="7">
    <location>
        <begin position="133"/>
        <end position="161"/>
    </location>
</feature>
<reference evidence="9" key="1">
    <citation type="journal article" date="2014" name="Int. J. Syst. Evol. Microbiol.">
        <title>Complete genome sequence of Corynebacterium casei LMG S-19264T (=DSM 44701T), isolated from a smear-ripened cheese.</title>
        <authorList>
            <consortium name="US DOE Joint Genome Institute (JGI-PGF)"/>
            <person name="Walter F."/>
            <person name="Albersmeier A."/>
            <person name="Kalinowski J."/>
            <person name="Ruckert C."/>
        </authorList>
    </citation>
    <scope>NUCLEOTIDE SEQUENCE</scope>
    <source>
        <strain evidence="9">VKM B-2748</strain>
    </source>
</reference>
<dbReference type="PANTHER" id="PTHR33362:SF2">
    <property type="entry name" value="TRAP TRANSPORTER LARGE PERMEASE PROTEIN"/>
    <property type="match status" value="1"/>
</dbReference>
<feature type="transmembrane region" description="Helical" evidence="7">
    <location>
        <begin position="213"/>
        <end position="235"/>
    </location>
</feature>
<feature type="transmembrane region" description="Helical" evidence="7">
    <location>
        <begin position="334"/>
        <end position="353"/>
    </location>
</feature>